<name>A5ARS9_VITVI</name>
<evidence type="ECO:0000313" key="2">
    <source>
        <dbReference type="EMBL" id="CAN80390.1"/>
    </source>
</evidence>
<dbReference type="EMBL" id="AM433286">
    <property type="protein sequence ID" value="CAN80390.1"/>
    <property type="molecule type" value="Genomic_DNA"/>
</dbReference>
<feature type="region of interest" description="Disordered" evidence="1">
    <location>
        <begin position="1"/>
        <end position="41"/>
    </location>
</feature>
<organism evidence="2">
    <name type="scientific">Vitis vinifera</name>
    <name type="common">Grape</name>
    <dbReference type="NCBI Taxonomy" id="29760"/>
    <lineage>
        <taxon>Eukaryota</taxon>
        <taxon>Viridiplantae</taxon>
        <taxon>Streptophyta</taxon>
        <taxon>Embryophyta</taxon>
        <taxon>Tracheophyta</taxon>
        <taxon>Spermatophyta</taxon>
        <taxon>Magnoliopsida</taxon>
        <taxon>eudicotyledons</taxon>
        <taxon>Gunneridae</taxon>
        <taxon>Pentapetalae</taxon>
        <taxon>rosids</taxon>
        <taxon>Vitales</taxon>
        <taxon>Vitaceae</taxon>
        <taxon>Viteae</taxon>
        <taxon>Vitis</taxon>
    </lineage>
</organism>
<reference evidence="2" key="1">
    <citation type="journal article" date="2007" name="PLoS ONE">
        <title>The first genome sequence of an elite grapevine cultivar (Pinot noir Vitis vinifera L.): coping with a highly heterozygous genome.</title>
        <authorList>
            <person name="Velasco R."/>
            <person name="Zharkikh A."/>
            <person name="Troggio M."/>
            <person name="Cartwright D.A."/>
            <person name="Cestaro A."/>
            <person name="Pruss D."/>
            <person name="Pindo M."/>
            <person name="FitzGerald L.M."/>
            <person name="Vezzulli S."/>
            <person name="Reid J."/>
            <person name="Malacarne G."/>
            <person name="Iliev D."/>
            <person name="Coppola G."/>
            <person name="Wardell B."/>
            <person name="Micheletti D."/>
            <person name="Macalma T."/>
            <person name="Facci M."/>
            <person name="Mitchell J.T."/>
            <person name="Perazzolli M."/>
            <person name="Eldredge G."/>
            <person name="Gatto P."/>
            <person name="Oyzerski R."/>
            <person name="Moretto M."/>
            <person name="Gutin N."/>
            <person name="Stefanini M."/>
            <person name="Chen Y."/>
            <person name="Segala C."/>
            <person name="Davenport C."/>
            <person name="Dematte L."/>
            <person name="Mraz A."/>
            <person name="Battilana J."/>
            <person name="Stormo K."/>
            <person name="Costa F."/>
            <person name="Tao Q."/>
            <person name="Si-Ammour A."/>
            <person name="Harkins T."/>
            <person name="Lackey A."/>
            <person name="Perbost C."/>
            <person name="Taillon B."/>
            <person name="Stella A."/>
            <person name="Solovyev V."/>
            <person name="Fawcett J.A."/>
            <person name="Sterck L."/>
            <person name="Vandepoele K."/>
            <person name="Grando S.M."/>
            <person name="Toppo S."/>
            <person name="Moser C."/>
            <person name="Lanchbury J."/>
            <person name="Bogden R."/>
            <person name="Skolnick M."/>
            <person name="Sgaramella V."/>
            <person name="Bhatnagar S.K."/>
            <person name="Fontana P."/>
            <person name="Gutin A."/>
            <person name="Van de Peer Y."/>
            <person name="Salamini F."/>
            <person name="Viola R."/>
        </authorList>
    </citation>
    <scope>NUCLEOTIDE SEQUENCE</scope>
</reference>
<evidence type="ECO:0000256" key="1">
    <source>
        <dbReference type="SAM" id="MobiDB-lite"/>
    </source>
</evidence>
<proteinExistence type="predicted"/>
<feature type="compositionally biased region" description="Basic and acidic residues" evidence="1">
    <location>
        <begin position="20"/>
        <end position="33"/>
    </location>
</feature>
<protein>
    <submittedName>
        <fullName evidence="2">Uncharacterized protein</fullName>
    </submittedName>
</protein>
<accession>A5ARS9</accession>
<gene>
    <name evidence="2" type="ORF">VITISV_009401</name>
</gene>
<sequence length="100" mass="11452">MADGEKDEAERGKHRRRRKGDRDIPGDEREGSPPKKMLCDWSPPEVEYSVAVSDAAEVGEKSWDRGRGKERGCDGGRKWSFLRTEMDEADVCIDIDLRER</sequence>
<dbReference type="AlphaFoldDB" id="A5ARS9"/>